<gene>
    <name evidence="1" type="ORF">TWF481_005033</name>
</gene>
<dbReference type="EMBL" id="JAVHJL010000002">
    <property type="protein sequence ID" value="KAK6510320.1"/>
    <property type="molecule type" value="Genomic_DNA"/>
</dbReference>
<accession>A0AAV9WLP3</accession>
<keyword evidence="2" id="KW-1185">Reference proteome</keyword>
<dbReference type="Proteomes" id="UP001370758">
    <property type="component" value="Unassembled WGS sequence"/>
</dbReference>
<protein>
    <submittedName>
        <fullName evidence="1">Uncharacterized protein</fullName>
    </submittedName>
</protein>
<evidence type="ECO:0000313" key="2">
    <source>
        <dbReference type="Proteomes" id="UP001370758"/>
    </source>
</evidence>
<organism evidence="1 2">
    <name type="scientific">Arthrobotrys musiformis</name>
    <dbReference type="NCBI Taxonomy" id="47236"/>
    <lineage>
        <taxon>Eukaryota</taxon>
        <taxon>Fungi</taxon>
        <taxon>Dikarya</taxon>
        <taxon>Ascomycota</taxon>
        <taxon>Pezizomycotina</taxon>
        <taxon>Orbiliomycetes</taxon>
        <taxon>Orbiliales</taxon>
        <taxon>Orbiliaceae</taxon>
        <taxon>Arthrobotrys</taxon>
    </lineage>
</organism>
<name>A0AAV9WLP3_9PEZI</name>
<evidence type="ECO:0000313" key="1">
    <source>
        <dbReference type="EMBL" id="KAK6510320.1"/>
    </source>
</evidence>
<comment type="caution">
    <text evidence="1">The sequence shown here is derived from an EMBL/GenBank/DDBJ whole genome shotgun (WGS) entry which is preliminary data.</text>
</comment>
<reference evidence="1 2" key="1">
    <citation type="submission" date="2023-08" db="EMBL/GenBank/DDBJ databases">
        <authorList>
            <person name="Palmer J.M."/>
        </authorList>
    </citation>
    <scope>NUCLEOTIDE SEQUENCE [LARGE SCALE GENOMIC DNA]</scope>
    <source>
        <strain evidence="1 2">TWF481</strain>
    </source>
</reference>
<dbReference type="AlphaFoldDB" id="A0AAV9WLP3"/>
<proteinExistence type="predicted"/>
<sequence>MADLNTKIYLGTLAQGLKFSVTSAEVILNPGPFFGEFSGWGVKGKRFKNQKDGRNLTGGTLRLPLEVPKIARNPTAPVNIGSIKFSREFSPGQNVAPGRIEIGFQIVGAVALKKGDKPQPCGYRGFITITPTDWGRVERPDSVQVAYGFVGEAPKSTLISVPTLRDTQDLQFDFVIDQKMKIGMTPSFSQTTLNKISGGIIDLVIEGHREAANFAIGSKVPGLVEGVNIIGTVGGNLGRKRNFRA</sequence>